<sequence length="146" mass="16688">MKLDIAELREPMRIVYDIQGKGILRSPGYVEIKNPSLEQLFAVIGLLDGENTTEVSLESENAGKCMIIGGGNQGLYNVVYSEEYGERNYTLLKERYIEGKVHKLVCGGQIADFEDEICVDLDKVKETVKHYYREQGLFDEKCWKQE</sequence>
<reference evidence="1 2" key="1">
    <citation type="submission" date="2016-10" db="EMBL/GenBank/DDBJ databases">
        <authorList>
            <person name="de Groot N.N."/>
        </authorList>
    </citation>
    <scope>NUCLEOTIDE SEQUENCE [LARGE SCALE GENOMIC DNA]</scope>
    <source>
        <strain evidence="1 2">L14</strain>
    </source>
</reference>
<gene>
    <name evidence="1" type="ORF">SAMN05216587_101315</name>
</gene>
<protein>
    <submittedName>
        <fullName evidence="1">Uncharacterized protein</fullName>
    </submittedName>
</protein>
<name>A0A1I0V6E0_SELRU</name>
<organism evidence="1 2">
    <name type="scientific">Selenomonas ruminantium</name>
    <dbReference type="NCBI Taxonomy" id="971"/>
    <lineage>
        <taxon>Bacteria</taxon>
        <taxon>Bacillati</taxon>
        <taxon>Bacillota</taxon>
        <taxon>Negativicutes</taxon>
        <taxon>Selenomonadales</taxon>
        <taxon>Selenomonadaceae</taxon>
        <taxon>Selenomonas</taxon>
    </lineage>
</organism>
<dbReference type="AlphaFoldDB" id="A0A1I0V6E0"/>
<accession>A0A1I0V6E0</accession>
<proteinExistence type="predicted"/>
<dbReference type="RefSeq" id="WP_074812069.1">
    <property type="nucleotide sequence ID" value="NZ_FOJX01000001.1"/>
</dbReference>
<dbReference type="EMBL" id="FOJX01000001">
    <property type="protein sequence ID" value="SFA71901.1"/>
    <property type="molecule type" value="Genomic_DNA"/>
</dbReference>
<evidence type="ECO:0000313" key="2">
    <source>
        <dbReference type="Proteomes" id="UP000183843"/>
    </source>
</evidence>
<dbReference type="Proteomes" id="UP000183843">
    <property type="component" value="Unassembled WGS sequence"/>
</dbReference>
<evidence type="ECO:0000313" key="1">
    <source>
        <dbReference type="EMBL" id="SFA71901.1"/>
    </source>
</evidence>